<dbReference type="RefSeq" id="WP_003377576.1">
    <property type="nucleotide sequence ID" value="NZ_AP019411.1"/>
</dbReference>
<protein>
    <submittedName>
        <fullName evidence="2">Anti-anti-sigma factor</fullName>
    </submittedName>
    <submittedName>
        <fullName evidence="4">Anti-anti-sigma regulatory factor</fullName>
    </submittedName>
    <submittedName>
        <fullName evidence="5">STAS domain-containing protein</fullName>
    </submittedName>
</protein>
<dbReference type="Gene3D" id="3.30.750.24">
    <property type="entry name" value="STAS domain"/>
    <property type="match status" value="1"/>
</dbReference>
<dbReference type="Proteomes" id="UP000230024">
    <property type="component" value="Chromosome"/>
</dbReference>
<reference evidence="4 8" key="3">
    <citation type="submission" date="2018-04" db="EMBL/GenBank/DDBJ databases">
        <title>Draft genome sequence of Pseudomonas syringae pv. actinidiae biovar 3 strains isolated from kiwifruit in Kagawa prefecture.</title>
        <authorList>
            <person name="Tabuchi M."/>
            <person name="Saito M."/>
            <person name="Fujiwara S."/>
            <person name="Sasa N."/>
            <person name="Akimitsu K."/>
            <person name="Gomi K."/>
            <person name="Konishi-Sugita S."/>
            <person name="Hamano K."/>
            <person name="Kataoka I."/>
        </authorList>
    </citation>
    <scope>NUCLEOTIDE SEQUENCE [LARGE SCALE GENOMIC DNA]</scope>
    <source>
        <strain evidence="4 8">MAFF212211</strain>
    </source>
</reference>
<dbReference type="Proteomes" id="UP000248291">
    <property type="component" value="Unassembled WGS sequence"/>
</dbReference>
<reference evidence="2 6" key="1">
    <citation type="submission" date="2017-11" db="EMBL/GenBank/DDBJ databases">
        <title>Complete DNA Sequence of Pseudomonas syringae pv. actinidiae, biovar 5 (Psa5).</title>
        <authorList>
            <person name="Butler M."/>
            <person name="Taiaroa G."/>
            <person name="Sumpter N."/>
            <person name="Poulter R."/>
        </authorList>
    </citation>
    <scope>NUCLEOTIDE SEQUENCE [LARGE SCALE GENOMIC DNA]</scope>
    <source>
        <strain evidence="2 6">MAFF212063</strain>
    </source>
</reference>
<evidence type="ECO:0000313" key="8">
    <source>
        <dbReference type="Proteomes" id="UP000248291"/>
    </source>
</evidence>
<evidence type="ECO:0000313" key="2">
    <source>
        <dbReference type="EMBL" id="ATV16593.1"/>
    </source>
</evidence>
<dbReference type="EMBL" id="RBRB01000313">
    <property type="protein sequence ID" value="RMQ28062.1"/>
    <property type="molecule type" value="Genomic_DNA"/>
</dbReference>
<evidence type="ECO:0000313" key="7">
    <source>
        <dbReference type="Proteomes" id="UP000247480"/>
    </source>
</evidence>
<dbReference type="SUPFAM" id="SSF52091">
    <property type="entry name" value="SpoIIaa-like"/>
    <property type="match status" value="1"/>
</dbReference>
<name>A0A0K8M961_PSESF</name>
<evidence type="ECO:0000313" key="3">
    <source>
        <dbReference type="EMBL" id="GBH12733.1"/>
    </source>
</evidence>
<evidence type="ECO:0000313" key="9">
    <source>
        <dbReference type="Proteomes" id="UP000273140"/>
    </source>
</evidence>
<proteinExistence type="predicted"/>
<reference evidence="5 9" key="4">
    <citation type="submission" date="2018-08" db="EMBL/GenBank/DDBJ databases">
        <title>Recombination of ecologically and evolutionarily significant loci maintains genetic cohesion in the Pseudomonas syringae species complex.</title>
        <authorList>
            <person name="Dillon M."/>
            <person name="Thakur S."/>
            <person name="Almeida R.N.D."/>
            <person name="Weir B.S."/>
            <person name="Guttman D.S."/>
        </authorList>
    </citation>
    <scope>NUCLEOTIDE SEQUENCE [LARGE SCALE GENOMIC DNA]</scope>
    <source>
        <strain evidence="5 9">ICMP 19074</strain>
    </source>
</reference>
<evidence type="ECO:0000313" key="4">
    <source>
        <dbReference type="EMBL" id="GBH19844.1"/>
    </source>
</evidence>
<dbReference type="EMBL" id="CP024712">
    <property type="protein sequence ID" value="ATV16593.1"/>
    <property type="molecule type" value="Genomic_DNA"/>
</dbReference>
<dbReference type="GeneID" id="61788146"/>
<dbReference type="InterPro" id="IPR036513">
    <property type="entry name" value="STAS_dom_sf"/>
</dbReference>
<reference evidence="3 7" key="2">
    <citation type="submission" date="2018-04" db="EMBL/GenBank/DDBJ databases">
        <title>Draft genome sequence of Pseudomonas syringae pv. actinidiae biovar 1 strains isolated from kiwifruit in Kagawa prefecture.</title>
        <authorList>
            <person name="Tabuchi M."/>
            <person name="Saito M."/>
            <person name="Fujiwara S."/>
            <person name="Sasa N."/>
            <person name="Akimitsu K."/>
            <person name="Gomi K."/>
            <person name="Konishi-Sugita S."/>
            <person name="Hamano K."/>
            <person name="Kataoka I."/>
        </authorList>
    </citation>
    <scope>NUCLEOTIDE SEQUENCE [LARGE SCALE GENOMIC DNA]</scope>
    <source>
        <strain evidence="3 7">MAFF212206</strain>
    </source>
</reference>
<feature type="domain" description="STAS" evidence="1">
    <location>
        <begin position="14"/>
        <end position="101"/>
    </location>
</feature>
<dbReference type="EMBL" id="BGJZ01000319">
    <property type="protein sequence ID" value="GBH12733.1"/>
    <property type="molecule type" value="Genomic_DNA"/>
</dbReference>
<dbReference type="EMBL" id="BGKA01000235">
    <property type="protein sequence ID" value="GBH19844.1"/>
    <property type="molecule type" value="Genomic_DNA"/>
</dbReference>
<dbReference type="PROSITE" id="PS50801">
    <property type="entry name" value="STAS"/>
    <property type="match status" value="1"/>
</dbReference>
<dbReference type="Pfam" id="PF13466">
    <property type="entry name" value="STAS_2"/>
    <property type="match status" value="1"/>
</dbReference>
<dbReference type="InterPro" id="IPR058548">
    <property type="entry name" value="MlaB-like_STAS"/>
</dbReference>
<evidence type="ECO:0000313" key="5">
    <source>
        <dbReference type="EMBL" id="RMQ28062.1"/>
    </source>
</evidence>
<accession>A0A0K8M961</accession>
<dbReference type="InterPro" id="IPR002645">
    <property type="entry name" value="STAS_dom"/>
</dbReference>
<sequence>MSESAVRLVGPGELKLTGVLDYRTGPHLRKQGAALIKSGDLSELTLDCSGVEKSSSVGLALLLAFMRDARDAGKSITVQALPEDMRQIARVSGVTELLGIH</sequence>
<dbReference type="Proteomes" id="UP000247480">
    <property type="component" value="Unassembled WGS sequence"/>
</dbReference>
<dbReference type="CDD" id="cd07043">
    <property type="entry name" value="STAS_anti-anti-sigma_factors"/>
    <property type="match status" value="1"/>
</dbReference>
<dbReference type="Proteomes" id="UP000273140">
    <property type="component" value="Unassembled WGS sequence"/>
</dbReference>
<organism evidence="4 8">
    <name type="scientific">Pseudomonas syringae pv. actinidiae</name>
    <dbReference type="NCBI Taxonomy" id="103796"/>
    <lineage>
        <taxon>Bacteria</taxon>
        <taxon>Pseudomonadati</taxon>
        <taxon>Pseudomonadota</taxon>
        <taxon>Gammaproteobacteria</taxon>
        <taxon>Pseudomonadales</taxon>
        <taxon>Pseudomonadaceae</taxon>
        <taxon>Pseudomonas</taxon>
        <taxon>Pseudomonas syringae</taxon>
    </lineage>
</organism>
<gene>
    <name evidence="5" type="ORF">ALQ07_02204</name>
    <name evidence="2" type="ORF">CT122_06505</name>
    <name evidence="3" type="ORF">KPSA1_06205</name>
    <name evidence="4" type="ORF">KPSA3_05859</name>
</gene>
<evidence type="ECO:0000259" key="1">
    <source>
        <dbReference type="PROSITE" id="PS50801"/>
    </source>
</evidence>
<evidence type="ECO:0000313" key="6">
    <source>
        <dbReference type="Proteomes" id="UP000230024"/>
    </source>
</evidence>
<dbReference type="AlphaFoldDB" id="A0A0K8M961"/>